<feature type="transmembrane region" description="Helical" evidence="1">
    <location>
        <begin position="84"/>
        <end position="101"/>
    </location>
</feature>
<evidence type="ECO:0000313" key="3">
    <source>
        <dbReference type="Proteomes" id="UP000591941"/>
    </source>
</evidence>
<evidence type="ECO:0000313" key="2">
    <source>
        <dbReference type="EMBL" id="MBB6477744.1"/>
    </source>
</evidence>
<dbReference type="AlphaFoldDB" id="A0A841QYQ6"/>
<dbReference type="Proteomes" id="UP000591941">
    <property type="component" value="Unassembled WGS sequence"/>
</dbReference>
<evidence type="ECO:0000256" key="1">
    <source>
        <dbReference type="SAM" id="Phobius"/>
    </source>
</evidence>
<feature type="transmembrane region" description="Helical" evidence="1">
    <location>
        <begin position="107"/>
        <end position="124"/>
    </location>
</feature>
<feature type="transmembrane region" description="Helical" evidence="1">
    <location>
        <begin position="45"/>
        <end position="72"/>
    </location>
</feature>
<keyword evidence="1" id="KW-0472">Membrane</keyword>
<name>A0A841QYQ6_9FIRM</name>
<feature type="transmembrane region" description="Helical" evidence="1">
    <location>
        <begin position="136"/>
        <end position="168"/>
    </location>
</feature>
<evidence type="ECO:0008006" key="4">
    <source>
        <dbReference type="Google" id="ProtNLM"/>
    </source>
</evidence>
<organism evidence="2 3">
    <name type="scientific">Negativicoccus succinicivorans</name>
    <dbReference type="NCBI Taxonomy" id="620903"/>
    <lineage>
        <taxon>Bacteria</taxon>
        <taxon>Bacillati</taxon>
        <taxon>Bacillota</taxon>
        <taxon>Negativicutes</taxon>
        <taxon>Veillonellales</taxon>
        <taxon>Veillonellaceae</taxon>
        <taxon>Negativicoccus</taxon>
    </lineage>
</organism>
<dbReference type="EMBL" id="JACHHI010000003">
    <property type="protein sequence ID" value="MBB6477744.1"/>
    <property type="molecule type" value="Genomic_DNA"/>
</dbReference>
<dbReference type="Pfam" id="PF04306">
    <property type="entry name" value="DUF456"/>
    <property type="match status" value="1"/>
</dbReference>
<dbReference type="GeneID" id="93486054"/>
<protein>
    <recommendedName>
        <fullName evidence="4">DUF456 domain-containing protein</fullName>
    </recommendedName>
</protein>
<keyword evidence="3" id="KW-1185">Reference proteome</keyword>
<dbReference type="RefSeq" id="WP_159822706.1">
    <property type="nucleotide sequence ID" value="NZ_CABWNB010000002.1"/>
</dbReference>
<dbReference type="InterPro" id="IPR007403">
    <property type="entry name" value="DUF456"/>
</dbReference>
<comment type="caution">
    <text evidence="2">The sequence shown here is derived from an EMBL/GenBank/DDBJ whole genome shotgun (WGS) entry which is preliminary data.</text>
</comment>
<keyword evidence="1" id="KW-0812">Transmembrane</keyword>
<sequence length="175" mass="18075">MNTILVFILVFLLICCIAATAAGLPGNYAMMLVLVGFGLLDGFRLFSVTAVALLVGALVLGEVIEFLAGMIGVRRKRRGWKTQMIAVGGGILGGIIGSGILPIVGSLIGVVIGVFVATYAAVYYEHKDQQAAKSVAISAAIAQLIGTGLKVVISLFVLTTVVFIAIVAQTGATIH</sequence>
<keyword evidence="1" id="KW-1133">Transmembrane helix</keyword>
<gene>
    <name evidence="2" type="ORF">HNR45_000777</name>
</gene>
<proteinExistence type="predicted"/>
<accession>A0A841QYQ6</accession>
<reference evidence="2 3" key="1">
    <citation type="submission" date="2020-08" db="EMBL/GenBank/DDBJ databases">
        <title>Genomic Encyclopedia of Type Strains, Phase IV (KMG-IV): sequencing the most valuable type-strain genomes for metagenomic binning, comparative biology and taxonomic classification.</title>
        <authorList>
            <person name="Goeker M."/>
        </authorList>
    </citation>
    <scope>NUCLEOTIDE SEQUENCE [LARGE SCALE GENOMIC DNA]</scope>
    <source>
        <strain evidence="2 3">DSM 21255</strain>
    </source>
</reference>